<evidence type="ECO:0000313" key="9">
    <source>
        <dbReference type="Proteomes" id="UP000639643"/>
    </source>
</evidence>
<evidence type="ECO:0000256" key="2">
    <source>
        <dbReference type="ARBA" id="ARBA00022448"/>
    </source>
</evidence>
<feature type="transmembrane region" description="Helical" evidence="6">
    <location>
        <begin position="400"/>
        <end position="420"/>
    </location>
</feature>
<evidence type="ECO:0000256" key="3">
    <source>
        <dbReference type="ARBA" id="ARBA00022692"/>
    </source>
</evidence>
<evidence type="ECO:0000313" key="8">
    <source>
        <dbReference type="EMBL" id="KAF6799494.1"/>
    </source>
</evidence>
<feature type="transmembrane region" description="Helical" evidence="6">
    <location>
        <begin position="460"/>
        <end position="482"/>
    </location>
</feature>
<dbReference type="OrthoDB" id="2250022at2759"/>
<keyword evidence="5 6" id="KW-0472">Membrane</keyword>
<feature type="transmembrane region" description="Helical" evidence="6">
    <location>
        <begin position="568"/>
        <end position="589"/>
    </location>
</feature>
<feature type="transmembrane region" description="Helical" evidence="6">
    <location>
        <begin position="693"/>
        <end position="712"/>
    </location>
</feature>
<evidence type="ECO:0000256" key="5">
    <source>
        <dbReference type="ARBA" id="ARBA00023136"/>
    </source>
</evidence>
<organism evidence="8 9">
    <name type="scientific">Colletotrichum musicola</name>
    <dbReference type="NCBI Taxonomy" id="2175873"/>
    <lineage>
        <taxon>Eukaryota</taxon>
        <taxon>Fungi</taxon>
        <taxon>Dikarya</taxon>
        <taxon>Ascomycota</taxon>
        <taxon>Pezizomycotina</taxon>
        <taxon>Sordariomycetes</taxon>
        <taxon>Hypocreomycetidae</taxon>
        <taxon>Glomerellales</taxon>
        <taxon>Glomerellaceae</taxon>
        <taxon>Colletotrichum</taxon>
        <taxon>Colletotrichum orchidearum species complex</taxon>
    </lineage>
</organism>
<feature type="transmembrane region" description="Helical" evidence="6">
    <location>
        <begin position="635"/>
        <end position="654"/>
    </location>
</feature>
<evidence type="ECO:0000256" key="4">
    <source>
        <dbReference type="ARBA" id="ARBA00022989"/>
    </source>
</evidence>
<accession>A0A8H6IVD3</accession>
<dbReference type="FunFam" id="1.20.1250.20:FF:000013">
    <property type="entry name" value="MFS general substrate transporter"/>
    <property type="match status" value="1"/>
</dbReference>
<dbReference type="GO" id="GO:0016787">
    <property type="term" value="F:hydrolase activity"/>
    <property type="evidence" value="ECO:0007669"/>
    <property type="project" value="InterPro"/>
</dbReference>
<feature type="domain" description="Major facilitator superfamily (MFS) profile" evidence="7">
    <location>
        <begin position="334"/>
        <end position="754"/>
    </location>
</feature>
<dbReference type="InterPro" id="IPR032466">
    <property type="entry name" value="Metal_Hydrolase"/>
</dbReference>
<dbReference type="Proteomes" id="UP000639643">
    <property type="component" value="Unassembled WGS sequence"/>
</dbReference>
<dbReference type="Pfam" id="PF04909">
    <property type="entry name" value="Amidohydro_2"/>
    <property type="match status" value="1"/>
</dbReference>
<dbReference type="Gene3D" id="3.20.20.140">
    <property type="entry name" value="Metal-dependent hydrolases"/>
    <property type="match status" value="1"/>
</dbReference>
<feature type="transmembrane region" description="Helical" evidence="6">
    <location>
        <begin position="426"/>
        <end position="448"/>
    </location>
</feature>
<keyword evidence="3 6" id="KW-0812">Transmembrane</keyword>
<keyword evidence="2" id="KW-0813">Transport</keyword>
<dbReference type="PROSITE" id="PS50850">
    <property type="entry name" value="MFS"/>
    <property type="match status" value="1"/>
</dbReference>
<comment type="caution">
    <text evidence="8">The sequence shown here is derived from an EMBL/GenBank/DDBJ whole genome shotgun (WGS) entry which is preliminary data.</text>
</comment>
<dbReference type="GO" id="GO:0022857">
    <property type="term" value="F:transmembrane transporter activity"/>
    <property type="evidence" value="ECO:0007669"/>
    <property type="project" value="InterPro"/>
</dbReference>
<feature type="transmembrane region" description="Helical" evidence="6">
    <location>
        <begin position="660"/>
        <end position="681"/>
    </location>
</feature>
<feature type="transmembrane region" description="Helical" evidence="6">
    <location>
        <begin position="494"/>
        <end position="516"/>
    </location>
</feature>
<feature type="transmembrane region" description="Helical" evidence="6">
    <location>
        <begin position="369"/>
        <end position="388"/>
    </location>
</feature>
<dbReference type="Pfam" id="PF07690">
    <property type="entry name" value="MFS_1"/>
    <property type="match status" value="1"/>
</dbReference>
<dbReference type="SUPFAM" id="SSF51556">
    <property type="entry name" value="Metallo-dependent hydrolases"/>
    <property type="match status" value="1"/>
</dbReference>
<keyword evidence="9" id="KW-1185">Reference proteome</keyword>
<evidence type="ECO:0000256" key="1">
    <source>
        <dbReference type="ARBA" id="ARBA00004141"/>
    </source>
</evidence>
<dbReference type="FunFam" id="1.20.1250.20:FF:000057">
    <property type="entry name" value="MFS general substrate transporter"/>
    <property type="match status" value="1"/>
</dbReference>
<dbReference type="GO" id="GO:0016020">
    <property type="term" value="C:membrane"/>
    <property type="evidence" value="ECO:0007669"/>
    <property type="project" value="UniProtKB-SubCell"/>
</dbReference>
<gene>
    <name evidence="8" type="ORF">CMUS01_15634</name>
</gene>
<feature type="transmembrane region" description="Helical" evidence="6">
    <location>
        <begin position="724"/>
        <end position="747"/>
    </location>
</feature>
<keyword evidence="4 6" id="KW-1133">Transmembrane helix</keyword>
<dbReference type="PANTHER" id="PTHR43791">
    <property type="entry name" value="PERMEASE-RELATED"/>
    <property type="match status" value="1"/>
</dbReference>
<feature type="transmembrane region" description="Helical" evidence="6">
    <location>
        <begin position="601"/>
        <end position="623"/>
    </location>
</feature>
<dbReference type="EMBL" id="WIGM01001372">
    <property type="protein sequence ID" value="KAF6799494.1"/>
    <property type="molecule type" value="Genomic_DNA"/>
</dbReference>
<proteinExistence type="predicted"/>
<name>A0A8H6IVD3_9PEZI</name>
<evidence type="ECO:0000259" key="7">
    <source>
        <dbReference type="PROSITE" id="PS50850"/>
    </source>
</evidence>
<protein>
    <submittedName>
        <fullName evidence="8">Allantoate permease</fullName>
    </submittedName>
</protein>
<dbReference type="InterPro" id="IPR011701">
    <property type="entry name" value="MFS"/>
</dbReference>
<dbReference type="InterPro" id="IPR020846">
    <property type="entry name" value="MFS_dom"/>
</dbReference>
<evidence type="ECO:0000256" key="6">
    <source>
        <dbReference type="SAM" id="Phobius"/>
    </source>
</evidence>
<dbReference type="SUPFAM" id="SSF103473">
    <property type="entry name" value="MFS general substrate transporter"/>
    <property type="match status" value="1"/>
</dbReference>
<comment type="subcellular location">
    <subcellularLocation>
        <location evidence="1">Membrane</location>
        <topology evidence="1">Multi-pass membrane protein</topology>
    </subcellularLocation>
</comment>
<sequence length="788" mass="85695">MSLIQLPPMAWNCHMHCFNPEVHPFKPNRSYTPEPAKLDAFLDNTISDNAVLVQATIEDGPAGLLDHLLQARTLDSSKRVMGTVVWDPEPNASLRNMSASGYDRLHDAGVRAVRVHGSYGGSGDDAGWVRDQFLDVAQHVPARLGWAISAQLPLAIWAALAETILTHPALANDTFVADHNGSARPEDVGSAEMAAFLELLASGRFFVKVGALHRRSPGNMNGMKPVVQAFVGASANALLWGSDWPHVNTTAGGLSPTPPLAGVDTNAELTALKEWLTEEQRPDAISKQASNCEEVEDAPAGTKKPTLMDTYRSYGVDFSREVEARVVRKVDARLLPMIVVIYLFNYLDRNSITQARLYGLQEDTGVKGATYQTAISIFSAGYIAMQLPSTMIMTKMQPHIFLPGCIIVWAVVSACTAATTSPAGLLTVRFFLGIVEAPFFPSAIYYLSCWYTKKELGLRMALLVSGLLLSNCFAGLISAGILSGMAGVGHLSAWRWLFILEGAATILLGTVAFFTLPDYPGTTSWLTEEEKVVAQGRLAADAGSDEVLGHEDAPLKQAILAALADYRVWLFACLQMSTTVSISFSHFFPTLIQQLGFKNNTVVLLLTAPPYFFAFIWALAFAWDADRRQKRSPHAAISSATAIAGTAVLVAVSHERWARYALTFLVCAGTFGVYSTTYPWLSSTVVQPPAKRAAAIGIANTLANSASLFANYFWLDQFGPEYRVSWSCILAFQVLGLGCTAGLRFCLRRANRRFDGLEARVDPGDMDALNGLDKDSQRAVLNGFRYVT</sequence>
<dbReference type="InterPro" id="IPR006680">
    <property type="entry name" value="Amidohydro-rel"/>
</dbReference>
<dbReference type="AlphaFoldDB" id="A0A8H6IVD3"/>
<dbReference type="Gene3D" id="1.20.1250.20">
    <property type="entry name" value="MFS general substrate transporter like domains"/>
    <property type="match status" value="2"/>
</dbReference>
<dbReference type="InterPro" id="IPR036259">
    <property type="entry name" value="MFS_trans_sf"/>
</dbReference>
<dbReference type="PANTHER" id="PTHR43791:SF92">
    <property type="entry name" value="AGL026WP"/>
    <property type="match status" value="1"/>
</dbReference>
<reference evidence="8" key="1">
    <citation type="journal article" date="2020" name="Phytopathology">
        <title>Genome Sequence Resources of Colletotrichum truncatum, C. plurivorum, C. musicola, and C. sojae: Four Species Pathogenic to Soybean (Glycine max).</title>
        <authorList>
            <person name="Rogerio F."/>
            <person name="Boufleur T.R."/>
            <person name="Ciampi-Guillardi M."/>
            <person name="Sukno S.A."/>
            <person name="Thon M.R."/>
            <person name="Massola Junior N.S."/>
            <person name="Baroncelli R."/>
        </authorList>
    </citation>
    <scope>NUCLEOTIDE SEQUENCE</scope>
    <source>
        <strain evidence="8">LFN0074</strain>
    </source>
</reference>